<dbReference type="EMBL" id="LTAZ01000004">
    <property type="protein sequence ID" value="KYH26416.1"/>
    <property type="molecule type" value="Genomic_DNA"/>
</dbReference>
<keyword evidence="1" id="KW-1133">Transmembrane helix</keyword>
<protein>
    <submittedName>
        <fullName evidence="2">Uncharacterized protein</fullName>
    </submittedName>
</protein>
<gene>
    <name evidence="2" type="ORF">HAPAU_15140</name>
</gene>
<accession>A0A151AFI1</accession>
<feature type="transmembrane region" description="Helical" evidence="1">
    <location>
        <begin position="30"/>
        <end position="50"/>
    </location>
</feature>
<dbReference type="AlphaFoldDB" id="A0A151AFI1"/>
<reference evidence="2 3" key="1">
    <citation type="submission" date="2016-02" db="EMBL/GenBank/DDBJ databases">
        <title>Genome sequence of Halalkalicoccus paucihalophilus DSM 24557.</title>
        <authorList>
            <person name="Poehlein A."/>
            <person name="Daniel R."/>
        </authorList>
    </citation>
    <scope>NUCLEOTIDE SEQUENCE [LARGE SCALE GENOMIC DNA]</scope>
    <source>
        <strain evidence="2 3">DSM 24557</strain>
    </source>
</reference>
<dbReference type="PATRIC" id="fig|1008153.3.peg.1530"/>
<name>A0A151AFI1_9EURY</name>
<comment type="caution">
    <text evidence="2">The sequence shown here is derived from an EMBL/GenBank/DDBJ whole genome shotgun (WGS) entry which is preliminary data.</text>
</comment>
<organism evidence="2 3">
    <name type="scientific">Halalkalicoccus paucihalophilus</name>
    <dbReference type="NCBI Taxonomy" id="1008153"/>
    <lineage>
        <taxon>Archaea</taxon>
        <taxon>Methanobacteriati</taxon>
        <taxon>Methanobacteriota</taxon>
        <taxon>Stenosarchaea group</taxon>
        <taxon>Halobacteria</taxon>
        <taxon>Halobacteriales</taxon>
        <taxon>Halococcaceae</taxon>
        <taxon>Halalkalicoccus</taxon>
    </lineage>
</organism>
<keyword evidence="3" id="KW-1185">Reference proteome</keyword>
<keyword evidence="1" id="KW-0472">Membrane</keyword>
<evidence type="ECO:0000313" key="3">
    <source>
        <dbReference type="Proteomes" id="UP000075321"/>
    </source>
</evidence>
<proteinExistence type="predicted"/>
<dbReference type="RefSeq" id="WP_066381102.1">
    <property type="nucleotide sequence ID" value="NZ_LTAZ01000004.1"/>
</dbReference>
<keyword evidence="1" id="KW-0812">Transmembrane</keyword>
<dbReference type="Proteomes" id="UP000075321">
    <property type="component" value="Unassembled WGS sequence"/>
</dbReference>
<evidence type="ECO:0000313" key="2">
    <source>
        <dbReference type="EMBL" id="KYH26416.1"/>
    </source>
</evidence>
<evidence type="ECO:0000256" key="1">
    <source>
        <dbReference type="SAM" id="Phobius"/>
    </source>
</evidence>
<sequence length="75" mass="8125">MASVLVDGLLVTGAIEWVGPVPFVLSLEEVVSIGLTVGLGIACLYVWWVGESVREFAFESDAEANTVTRGLWERN</sequence>